<accession>A0A1B2IVG3</accession>
<dbReference type="RefSeq" id="WP_056987587.1">
    <property type="nucleotide sequence ID" value="NZ_CP014912.1"/>
</dbReference>
<dbReference type="AlphaFoldDB" id="A0A1B2IVG3"/>
<dbReference type="Proteomes" id="UP000093267">
    <property type="component" value="Chromosome"/>
</dbReference>
<evidence type="ECO:0000313" key="2">
    <source>
        <dbReference type="Proteomes" id="UP000093267"/>
    </source>
</evidence>
<sequence>MNAQTNKIQADADGNLFLQLPADLVKDLKLAQNDEIDIMPTAMGFEVRKITDIDDNFWDPFSETVNEYQKALELLKGEDTTDNETPDTK</sequence>
<dbReference type="KEGG" id="lpd:AYR62_00940"/>
<evidence type="ECO:0000313" key="1">
    <source>
        <dbReference type="EMBL" id="ANZ66035.1"/>
    </source>
</evidence>
<organism evidence="1 2">
    <name type="scientific">Secundilactobacillus paracollinoides</name>
    <dbReference type="NCBI Taxonomy" id="240427"/>
    <lineage>
        <taxon>Bacteria</taxon>
        <taxon>Bacillati</taxon>
        <taxon>Bacillota</taxon>
        <taxon>Bacilli</taxon>
        <taxon>Lactobacillales</taxon>
        <taxon>Lactobacillaceae</taxon>
        <taxon>Secundilactobacillus</taxon>
    </lineage>
</organism>
<dbReference type="OrthoDB" id="2297703at2"/>
<evidence type="ECO:0008006" key="3">
    <source>
        <dbReference type="Google" id="ProtNLM"/>
    </source>
</evidence>
<protein>
    <recommendedName>
        <fullName evidence="3">SpoVT-AbrB domain-containing protein</fullName>
    </recommendedName>
</protein>
<dbReference type="EMBL" id="CP014924">
    <property type="protein sequence ID" value="ANZ66035.1"/>
    <property type="molecule type" value="Genomic_DNA"/>
</dbReference>
<name>A0A1B2IVG3_9LACO</name>
<keyword evidence="2" id="KW-1185">Reference proteome</keyword>
<gene>
    <name evidence="1" type="ORF">AYR63_01995</name>
</gene>
<reference evidence="1 2" key="1">
    <citation type="submission" date="2016-03" db="EMBL/GenBank/DDBJ databases">
        <title>Pediococcus and Lactobacillus from brewery environment - whole genome sequencing and assembly.</title>
        <authorList>
            <person name="Behr J."/>
            <person name="Geissler A.J."/>
            <person name="Vogel R.F."/>
        </authorList>
    </citation>
    <scope>NUCLEOTIDE SEQUENCE [LARGE SCALE GENOMIC DNA]</scope>
    <source>
        <strain evidence="1 2">TMW 1.1995</strain>
    </source>
</reference>
<proteinExistence type="predicted"/>